<proteinExistence type="predicted"/>
<dbReference type="AlphaFoldDB" id="A0A2V0PJ57"/>
<name>A0A2V0PJ57_9CHLO</name>
<sequence>MDAMLAPAARQRRPFLSSAEAGLRKVGQGPVAAVCSSSSIEESDGPDLHGSEGSSCPSEAGVDPHPPSLLGPRTAVLHRLSACDGGARLPAAAADAAAVVRAAAGAGSLAAAHRQLVAALQELHGSIVAADHALDEPPAAGAAASPRGAAAAAALAEEARQWLRDAQTYVLHVQAQAAALAAADGANGVDGAWAYLLGDAGRSLGRVARQMAAGGAEGLSYGAVPLRAGTGGRRLVVGACLPYAAFWAKAVAI</sequence>
<organism evidence="2 3">
    <name type="scientific">Raphidocelis subcapitata</name>
    <dbReference type="NCBI Taxonomy" id="307507"/>
    <lineage>
        <taxon>Eukaryota</taxon>
        <taxon>Viridiplantae</taxon>
        <taxon>Chlorophyta</taxon>
        <taxon>core chlorophytes</taxon>
        <taxon>Chlorophyceae</taxon>
        <taxon>CS clade</taxon>
        <taxon>Sphaeropleales</taxon>
        <taxon>Selenastraceae</taxon>
        <taxon>Raphidocelis</taxon>
    </lineage>
</organism>
<evidence type="ECO:0000313" key="3">
    <source>
        <dbReference type="Proteomes" id="UP000247498"/>
    </source>
</evidence>
<evidence type="ECO:0000256" key="1">
    <source>
        <dbReference type="SAM" id="MobiDB-lite"/>
    </source>
</evidence>
<protein>
    <submittedName>
        <fullName evidence="2">Uncharacterized protein</fullName>
    </submittedName>
</protein>
<comment type="caution">
    <text evidence="2">The sequence shown here is derived from an EMBL/GenBank/DDBJ whole genome shotgun (WGS) entry which is preliminary data.</text>
</comment>
<accession>A0A2V0PJ57</accession>
<dbReference type="Proteomes" id="UP000247498">
    <property type="component" value="Unassembled WGS sequence"/>
</dbReference>
<dbReference type="InParanoid" id="A0A2V0PJ57"/>
<keyword evidence="3" id="KW-1185">Reference proteome</keyword>
<gene>
    <name evidence="2" type="ORF">Rsub_12544</name>
</gene>
<feature type="region of interest" description="Disordered" evidence="1">
    <location>
        <begin position="35"/>
        <end position="70"/>
    </location>
</feature>
<evidence type="ECO:0000313" key="2">
    <source>
        <dbReference type="EMBL" id="GBF99844.1"/>
    </source>
</evidence>
<reference evidence="2 3" key="1">
    <citation type="journal article" date="2018" name="Sci. Rep.">
        <title>Raphidocelis subcapitata (=Pseudokirchneriella subcapitata) provides an insight into genome evolution and environmental adaptations in the Sphaeropleales.</title>
        <authorList>
            <person name="Suzuki S."/>
            <person name="Yamaguchi H."/>
            <person name="Nakajima N."/>
            <person name="Kawachi M."/>
        </authorList>
    </citation>
    <scope>NUCLEOTIDE SEQUENCE [LARGE SCALE GENOMIC DNA]</scope>
    <source>
        <strain evidence="2 3">NIES-35</strain>
    </source>
</reference>
<dbReference type="EMBL" id="BDRX01000176">
    <property type="protein sequence ID" value="GBF99844.1"/>
    <property type="molecule type" value="Genomic_DNA"/>
</dbReference>